<feature type="compositionally biased region" description="Acidic residues" evidence="1">
    <location>
        <begin position="1123"/>
        <end position="1132"/>
    </location>
</feature>
<dbReference type="CDD" id="cd00136">
    <property type="entry name" value="PDZ_canonical"/>
    <property type="match status" value="1"/>
</dbReference>
<feature type="domain" description="PDZ" evidence="2">
    <location>
        <begin position="6"/>
        <end position="71"/>
    </location>
</feature>
<dbReference type="InterPro" id="IPR001478">
    <property type="entry name" value="PDZ"/>
</dbReference>
<organism evidence="3 4">
    <name type="scientific">Coptotermes formosanus</name>
    <name type="common">Formosan subterranean termite</name>
    <dbReference type="NCBI Taxonomy" id="36987"/>
    <lineage>
        <taxon>Eukaryota</taxon>
        <taxon>Metazoa</taxon>
        <taxon>Ecdysozoa</taxon>
        <taxon>Arthropoda</taxon>
        <taxon>Hexapoda</taxon>
        <taxon>Insecta</taxon>
        <taxon>Pterygota</taxon>
        <taxon>Neoptera</taxon>
        <taxon>Polyneoptera</taxon>
        <taxon>Dictyoptera</taxon>
        <taxon>Blattodea</taxon>
        <taxon>Blattoidea</taxon>
        <taxon>Termitoidae</taxon>
        <taxon>Rhinotermitidae</taxon>
        <taxon>Coptotermes</taxon>
    </lineage>
</organism>
<feature type="region of interest" description="Disordered" evidence="1">
    <location>
        <begin position="847"/>
        <end position="867"/>
    </location>
</feature>
<feature type="non-terminal residue" evidence="3">
    <location>
        <position position="1"/>
    </location>
</feature>
<proteinExistence type="predicted"/>
<feature type="compositionally biased region" description="Basic and acidic residues" evidence="1">
    <location>
        <begin position="428"/>
        <end position="450"/>
    </location>
</feature>
<feature type="region of interest" description="Disordered" evidence="1">
    <location>
        <begin position="189"/>
        <end position="225"/>
    </location>
</feature>
<feature type="compositionally biased region" description="Polar residues" evidence="1">
    <location>
        <begin position="1305"/>
        <end position="1318"/>
    </location>
</feature>
<name>A0A6L2PTR7_COPFO</name>
<dbReference type="OrthoDB" id="447516at2759"/>
<dbReference type="Gene3D" id="2.30.42.10">
    <property type="match status" value="1"/>
</dbReference>
<gene>
    <name evidence="3" type="ORF">Cfor_03594</name>
</gene>
<evidence type="ECO:0000259" key="2">
    <source>
        <dbReference type="PROSITE" id="PS50106"/>
    </source>
</evidence>
<dbReference type="PROSITE" id="PS50106">
    <property type="entry name" value="PDZ"/>
    <property type="match status" value="1"/>
</dbReference>
<feature type="region of interest" description="Disordered" evidence="1">
    <location>
        <begin position="387"/>
        <end position="590"/>
    </location>
</feature>
<feature type="region of interest" description="Disordered" evidence="1">
    <location>
        <begin position="238"/>
        <end position="268"/>
    </location>
</feature>
<feature type="region of interest" description="Disordered" evidence="1">
    <location>
        <begin position="1122"/>
        <end position="1145"/>
    </location>
</feature>
<evidence type="ECO:0000313" key="3">
    <source>
        <dbReference type="EMBL" id="GFG36013.1"/>
    </source>
</evidence>
<dbReference type="EMBL" id="BLKM01000588">
    <property type="protein sequence ID" value="GFG36013.1"/>
    <property type="molecule type" value="Genomic_DNA"/>
</dbReference>
<feature type="compositionally biased region" description="Polar residues" evidence="1">
    <location>
        <begin position="1264"/>
        <end position="1284"/>
    </location>
</feature>
<feature type="region of interest" description="Disordered" evidence="1">
    <location>
        <begin position="682"/>
        <end position="701"/>
    </location>
</feature>
<keyword evidence="4" id="KW-1185">Reference proteome</keyword>
<dbReference type="Proteomes" id="UP000502823">
    <property type="component" value="Unassembled WGS sequence"/>
</dbReference>
<accession>A0A6L2PTR7</accession>
<feature type="region of interest" description="Disordered" evidence="1">
    <location>
        <begin position="297"/>
        <end position="367"/>
    </location>
</feature>
<dbReference type="SUPFAM" id="SSF50156">
    <property type="entry name" value="PDZ domain-like"/>
    <property type="match status" value="1"/>
</dbReference>
<feature type="region of interest" description="Disordered" evidence="1">
    <location>
        <begin position="647"/>
        <end position="672"/>
    </location>
</feature>
<evidence type="ECO:0000313" key="4">
    <source>
        <dbReference type="Proteomes" id="UP000502823"/>
    </source>
</evidence>
<dbReference type="SMART" id="SM00228">
    <property type="entry name" value="PDZ"/>
    <property type="match status" value="1"/>
</dbReference>
<feature type="compositionally biased region" description="Basic and acidic residues" evidence="1">
    <location>
        <begin position="555"/>
        <end position="590"/>
    </location>
</feature>
<feature type="compositionally biased region" description="Basic residues" evidence="1">
    <location>
        <begin position="523"/>
        <end position="532"/>
    </location>
</feature>
<feature type="region of interest" description="Disordered" evidence="1">
    <location>
        <begin position="777"/>
        <end position="805"/>
    </location>
</feature>
<comment type="caution">
    <text evidence="3">The sequence shown here is derived from an EMBL/GenBank/DDBJ whole genome shotgun (WGS) entry which is preliminary data.</text>
</comment>
<feature type="compositionally biased region" description="Polar residues" evidence="1">
    <location>
        <begin position="647"/>
        <end position="659"/>
    </location>
</feature>
<dbReference type="InterPro" id="IPR036034">
    <property type="entry name" value="PDZ_sf"/>
</dbReference>
<evidence type="ECO:0000256" key="1">
    <source>
        <dbReference type="SAM" id="MobiDB-lite"/>
    </source>
</evidence>
<feature type="region of interest" description="Disordered" evidence="1">
    <location>
        <begin position="1024"/>
        <end position="1046"/>
    </location>
</feature>
<protein>
    <recommendedName>
        <fullName evidence="2">PDZ domain-containing protein</fullName>
    </recommendedName>
</protein>
<feature type="compositionally biased region" description="Polar residues" evidence="1">
    <location>
        <begin position="200"/>
        <end position="220"/>
    </location>
</feature>
<feature type="region of interest" description="Disordered" evidence="1">
    <location>
        <begin position="1261"/>
        <end position="1320"/>
    </location>
</feature>
<sequence length="1430" mass="153228">EPRVNVVALRSHDFTGLGFNICGNMRDGIFVKDVLHRGPASESGRIAPGDRIDGIRISFRHMVFEDALTILSYASPYDVQLEVENSSNSCPNTLVRTKRTSGSGIAPADRICHPFYRSQSIADLAEIGKASLKRMQQMGLIDKSPRMEAHGDESGDYPTLKLSSVPAGIEARKDNIKLEKTAPLAGIAIVKPERAKKTPTKGTASPPNDLQNRESPSQEGSAKDTLSKFQKFGVRVLPDPHAGHSNSGSMCEESAGAKQSASGEYVPDHGCERPVVEAEHKQNEHNYIIERVGEGAAAQVSGSNPHSGQMSSGIITSSGMDGVGGKHKPNSFRYDERGIDVGPSESQRSHPKHHLMGHQAEEGKQSGESNVKNLLTKGLQNLKDKLHHNDKKKNGSQNPETSTSTEQEVQNSTGQPASPPVPEVVEMELSRMNDKQKEGKPQQHDSKQDMQEGQIPTEVPEEVCRAAMAARSNRKSLGNVVMDTRVEERKVTASQDGPSGGSSSEGEDATTTGNMDSDSLGRTPKRPNKRKAPPPPPEELEEKSTSPGQSPYLGSDRDTEKEALSSVADKLRMKDSTVQHGTERHTDAENIQRADDIVALPLTGKITSFTDTARQSSNTDVMQREITNITIEGSSNKILRTDFTTLDTSVTGNKSSDGSPGSAARTTQEHKPLQQHLDYDIGVNVSGTNSDSDSDLEQLEGYDDTYEGIVKGKKTKKGGTTIELNSSHITIHHSPTSDTVQLENDSTRKAASLGDLSRLDSEQPMSILERAVSLDLAEGGTPHSSKKRKAPLPPPGEDYHGGMPDGEDGMAYRKEPRLDNAMDTFQRRRLKKSSDWGTLEEALMQSDRKNVNLQTSSNNGPTEDALPLQHTVNMPEVSPTEQSSKSDENVEIDTSTSLPTFTTSHLGITRTDILNVDDVGYLAVLEYGNSGTDNMEHMENESPPHQKKTVLRISPEPGGEQNFSSTASQVTIASGSYSTTPAHHDTKNVSGGGAASTPWHHTDAAQAFSTQLAGSHISAPSIVSDLSSPWQSSSNPAAGLLSSTPVSHGGEPYNASIAHNGSESAQSPVITSSHAGISSIHVVSSTTRDDVSEPDSTLDASVTETFITAVDSTTSTLAGEISKDDDIEDATWEQDSQPPELPTSPVPVLSQLSLKPSQSMTYITEIQVVTSADSTTSDVTGELPAEEQQLRPADVSSSTVTQRVLKYISDASLSTDSFESEGDDKEVDTVRNVVAQGGAPQKGNVTVTAIRSTVSRIPMRITADRTQSAVPSVSISSNNANHTSNTEERRAKPARPPVPPRKSDSITSSTVATENSGNGRAINCIQQLPKESIQSGPTADSSSGKFISFSSLPHQFTASTEGNTNRNSTSFEQWVFLDEGNTSNGLEEVGYADDGSCVPHSTVVSLPARTQSVTHIVLDSNQSSGSHAKP</sequence>
<feature type="compositionally biased region" description="Acidic residues" evidence="1">
    <location>
        <begin position="692"/>
        <end position="701"/>
    </location>
</feature>
<feature type="compositionally biased region" description="Low complexity" evidence="1">
    <location>
        <begin position="493"/>
        <end position="513"/>
    </location>
</feature>
<dbReference type="InParanoid" id="A0A6L2PTR7"/>
<feature type="region of interest" description="Disordered" evidence="1">
    <location>
        <begin position="976"/>
        <end position="997"/>
    </location>
</feature>
<feature type="compositionally biased region" description="Polar residues" evidence="1">
    <location>
        <begin position="395"/>
        <end position="416"/>
    </location>
</feature>
<reference evidence="4" key="1">
    <citation type="submission" date="2020-01" db="EMBL/GenBank/DDBJ databases">
        <title>Draft genome sequence of the Termite Coptotermes fromosanus.</title>
        <authorList>
            <person name="Itakura S."/>
            <person name="Yosikawa Y."/>
            <person name="Umezawa K."/>
        </authorList>
    </citation>
    <scope>NUCLEOTIDE SEQUENCE [LARGE SCALE GENOMIC DNA]</scope>
</reference>
<feature type="compositionally biased region" description="Polar residues" evidence="1">
    <location>
        <begin position="851"/>
        <end position="861"/>
    </location>
</feature>
<feature type="compositionally biased region" description="Polar residues" evidence="1">
    <location>
        <begin position="300"/>
        <end position="319"/>
    </location>
</feature>